<dbReference type="PANTHER" id="PTHR13604:SF0">
    <property type="entry name" value="ABASIC SITE PROCESSING PROTEIN HMCES"/>
    <property type="match status" value="1"/>
</dbReference>
<keyword evidence="3" id="KW-0227">DNA damage</keyword>
<comment type="similarity">
    <text evidence="1 8">Belongs to the SOS response-associated peptidase family.</text>
</comment>
<dbReference type="GO" id="GO:0008233">
    <property type="term" value="F:peptidase activity"/>
    <property type="evidence" value="ECO:0007669"/>
    <property type="project" value="UniProtKB-KW"/>
</dbReference>
<dbReference type="SUPFAM" id="SSF143081">
    <property type="entry name" value="BB1717-like"/>
    <property type="match status" value="1"/>
</dbReference>
<comment type="caution">
    <text evidence="9">The sequence shown here is derived from an EMBL/GenBank/DDBJ whole genome shotgun (WGS) entry which is preliminary data.</text>
</comment>
<evidence type="ECO:0000256" key="1">
    <source>
        <dbReference type="ARBA" id="ARBA00008136"/>
    </source>
</evidence>
<evidence type="ECO:0000313" key="10">
    <source>
        <dbReference type="Proteomes" id="UP000037632"/>
    </source>
</evidence>
<dbReference type="EC" id="3.4.-.-" evidence="8"/>
<organism evidence="9 10">
    <name type="scientific">Stenotrophomonas maltophilia</name>
    <name type="common">Pseudomonas maltophilia</name>
    <name type="synonym">Xanthomonas maltophilia</name>
    <dbReference type="NCBI Taxonomy" id="40324"/>
    <lineage>
        <taxon>Bacteria</taxon>
        <taxon>Pseudomonadati</taxon>
        <taxon>Pseudomonadota</taxon>
        <taxon>Gammaproteobacteria</taxon>
        <taxon>Lysobacterales</taxon>
        <taxon>Lysobacteraceae</taxon>
        <taxon>Stenotrophomonas</taxon>
        <taxon>Stenotrophomonas maltophilia group</taxon>
    </lineage>
</organism>
<dbReference type="GO" id="GO:0016829">
    <property type="term" value="F:lyase activity"/>
    <property type="evidence" value="ECO:0007669"/>
    <property type="project" value="UniProtKB-KW"/>
</dbReference>
<keyword evidence="2 8" id="KW-0645">Protease</keyword>
<dbReference type="InterPro" id="IPR036590">
    <property type="entry name" value="SRAP-like"/>
</dbReference>
<sequence length="221" mass="24209">MCGRFVQRPILDFGLPSLLDLAPALAEIPPSYNLAPTQRASVILDRGTGRQVSRLAWGLLPSWAKAKSLQGSTFNARIETVATKNAFRAAFKRRRCLVPMAGYYEWSISDVDGKKDPWFIHADGPLWAAGLWEDASLLLPDDNLGTFTIITGDSSGVSADIHDRMPTWIDPGQLDAWLTAEPDDAMAMLLASKAPDMAAYRVSRAVNTPRNNTEQLLQPVG</sequence>
<keyword evidence="4 8" id="KW-0378">Hydrolase</keyword>
<dbReference type="GO" id="GO:0003697">
    <property type="term" value="F:single-stranded DNA binding"/>
    <property type="evidence" value="ECO:0007669"/>
    <property type="project" value="InterPro"/>
</dbReference>
<proteinExistence type="inferred from homology"/>
<dbReference type="Pfam" id="PF02586">
    <property type="entry name" value="SRAP"/>
    <property type="match status" value="1"/>
</dbReference>
<keyword evidence="6" id="KW-0238">DNA-binding</keyword>
<dbReference type="Gene3D" id="3.90.1680.10">
    <property type="entry name" value="SOS response associated peptidase-like"/>
    <property type="match status" value="1"/>
</dbReference>
<dbReference type="RefSeq" id="WP_053461131.1">
    <property type="nucleotide sequence ID" value="NZ_JAKJRS010000010.1"/>
</dbReference>
<evidence type="ECO:0000256" key="6">
    <source>
        <dbReference type="ARBA" id="ARBA00023125"/>
    </source>
</evidence>
<evidence type="ECO:0000256" key="3">
    <source>
        <dbReference type="ARBA" id="ARBA00022763"/>
    </source>
</evidence>
<accession>A0AB34TGU9</accession>
<evidence type="ECO:0000256" key="4">
    <source>
        <dbReference type="ARBA" id="ARBA00022801"/>
    </source>
</evidence>
<dbReference type="AlphaFoldDB" id="A0AB34TGU9"/>
<dbReference type="PANTHER" id="PTHR13604">
    <property type="entry name" value="DC12-RELATED"/>
    <property type="match status" value="1"/>
</dbReference>
<evidence type="ECO:0000256" key="8">
    <source>
        <dbReference type="RuleBase" id="RU364100"/>
    </source>
</evidence>
<dbReference type="GO" id="GO:0006508">
    <property type="term" value="P:proteolysis"/>
    <property type="evidence" value="ECO:0007669"/>
    <property type="project" value="UniProtKB-KW"/>
</dbReference>
<dbReference type="GO" id="GO:0106300">
    <property type="term" value="P:protein-DNA covalent cross-linking repair"/>
    <property type="evidence" value="ECO:0007669"/>
    <property type="project" value="InterPro"/>
</dbReference>
<evidence type="ECO:0000256" key="7">
    <source>
        <dbReference type="ARBA" id="ARBA00023239"/>
    </source>
</evidence>
<gene>
    <name evidence="9" type="ORF">VL23_02890</name>
</gene>
<dbReference type="InterPro" id="IPR003738">
    <property type="entry name" value="SRAP"/>
</dbReference>
<reference evidence="9 10" key="1">
    <citation type="journal article" date="2015" name="Antimicrob. Agents Chemother.">
        <title>Whole-Genome Sequencing Identifies Emergence of a Quinolone Resistance Mutation in a Case of Stenotrophomonas maltophilia Bacteremia.</title>
        <authorList>
            <person name="Pak T.R."/>
            <person name="Altman D.R."/>
            <person name="Attie O."/>
            <person name="Sebra R."/>
            <person name="Hamula C.L."/>
            <person name="Lewis M."/>
            <person name="Deikus G."/>
            <person name="Newman L.C."/>
            <person name="Fang G."/>
            <person name="Hand J."/>
            <person name="Papel G."/>
            <person name="Wallach F."/>
            <person name="Schadt E.E."/>
            <person name="Huprikar S."/>
            <person name="van Bakel H."/>
            <person name="Kasarskis A."/>
            <person name="Bashir A."/>
        </authorList>
    </citation>
    <scope>NUCLEOTIDE SEQUENCE [LARGE SCALE GENOMIC DNA]</scope>
    <source>
        <strain evidence="9 10">ISMMS6</strain>
    </source>
</reference>
<dbReference type="EMBL" id="JZIW01000001">
    <property type="protein sequence ID" value="KOO82259.1"/>
    <property type="molecule type" value="Genomic_DNA"/>
</dbReference>
<dbReference type="Proteomes" id="UP000037632">
    <property type="component" value="Unassembled WGS sequence"/>
</dbReference>
<evidence type="ECO:0000256" key="2">
    <source>
        <dbReference type="ARBA" id="ARBA00022670"/>
    </source>
</evidence>
<name>A0AB34TGU9_STEMA</name>
<evidence type="ECO:0000256" key="5">
    <source>
        <dbReference type="ARBA" id="ARBA00023124"/>
    </source>
</evidence>
<protein>
    <recommendedName>
        <fullName evidence="8">Abasic site processing protein</fullName>
        <ecNumber evidence="8">3.4.-.-</ecNumber>
    </recommendedName>
</protein>
<keyword evidence="5" id="KW-0190">Covalent protein-DNA linkage</keyword>
<keyword evidence="7" id="KW-0456">Lyase</keyword>
<evidence type="ECO:0000313" key="9">
    <source>
        <dbReference type="EMBL" id="KOO82259.1"/>
    </source>
</evidence>